<feature type="compositionally biased region" description="Basic and acidic residues" evidence="2">
    <location>
        <begin position="1384"/>
        <end position="1393"/>
    </location>
</feature>
<protein>
    <submittedName>
        <fullName evidence="5">Calmodulin binding protein PICBP</fullName>
    </submittedName>
</protein>
<name>A0A9W3C491_RAPSA</name>
<feature type="region of interest" description="Disordered" evidence="2">
    <location>
        <begin position="819"/>
        <end position="850"/>
    </location>
</feature>
<feature type="compositionally biased region" description="Low complexity" evidence="2">
    <location>
        <begin position="1316"/>
        <end position="1327"/>
    </location>
</feature>
<feature type="compositionally biased region" description="Basic and acidic residues" evidence="2">
    <location>
        <begin position="375"/>
        <end position="386"/>
    </location>
</feature>
<feature type="region of interest" description="Disordered" evidence="2">
    <location>
        <begin position="1"/>
        <end position="30"/>
    </location>
</feature>
<feature type="region of interest" description="Disordered" evidence="2">
    <location>
        <begin position="1175"/>
        <end position="1216"/>
    </location>
</feature>
<dbReference type="PANTHER" id="PTHR33923:SF3">
    <property type="entry name" value="CALMODULIN BINDING PROTEIN PICBP"/>
    <property type="match status" value="1"/>
</dbReference>
<dbReference type="GO" id="GO:0005516">
    <property type="term" value="F:calmodulin binding"/>
    <property type="evidence" value="ECO:0007669"/>
    <property type="project" value="InterPro"/>
</dbReference>
<reference evidence="5" key="2">
    <citation type="submission" date="2025-08" db="UniProtKB">
        <authorList>
            <consortium name="RefSeq"/>
        </authorList>
    </citation>
    <scope>IDENTIFICATION</scope>
    <source>
        <tissue evidence="5">Leaf</tissue>
    </source>
</reference>
<evidence type="ECO:0000313" key="5">
    <source>
        <dbReference type="RefSeq" id="XP_056846379.1"/>
    </source>
</evidence>
<feature type="region of interest" description="Disordered" evidence="2">
    <location>
        <begin position="490"/>
        <end position="534"/>
    </location>
</feature>
<feature type="compositionally biased region" description="Polar residues" evidence="2">
    <location>
        <begin position="308"/>
        <end position="324"/>
    </location>
</feature>
<feature type="region of interest" description="Disordered" evidence="2">
    <location>
        <begin position="375"/>
        <end position="474"/>
    </location>
</feature>
<feature type="compositionally biased region" description="Basic and acidic residues" evidence="2">
    <location>
        <begin position="81"/>
        <end position="94"/>
    </location>
</feature>
<feature type="compositionally biased region" description="Polar residues" evidence="2">
    <location>
        <begin position="1186"/>
        <end position="1211"/>
    </location>
</feature>
<feature type="domain" description="Calmodulin-binding" evidence="3">
    <location>
        <begin position="1431"/>
        <end position="1540"/>
    </location>
</feature>
<feature type="compositionally biased region" description="Basic and acidic residues" evidence="2">
    <location>
        <begin position="837"/>
        <end position="850"/>
    </location>
</feature>
<dbReference type="OrthoDB" id="1096728at2759"/>
<feature type="region of interest" description="Disordered" evidence="2">
    <location>
        <begin position="1384"/>
        <end position="1405"/>
    </location>
</feature>
<evidence type="ECO:0000256" key="2">
    <source>
        <dbReference type="SAM" id="MobiDB-lite"/>
    </source>
</evidence>
<organism evidence="4 5">
    <name type="scientific">Raphanus sativus</name>
    <name type="common">Radish</name>
    <name type="synonym">Raphanus raphanistrum var. sativus</name>
    <dbReference type="NCBI Taxonomy" id="3726"/>
    <lineage>
        <taxon>Eukaryota</taxon>
        <taxon>Viridiplantae</taxon>
        <taxon>Streptophyta</taxon>
        <taxon>Embryophyta</taxon>
        <taxon>Tracheophyta</taxon>
        <taxon>Spermatophyta</taxon>
        <taxon>Magnoliopsida</taxon>
        <taxon>eudicotyledons</taxon>
        <taxon>Gunneridae</taxon>
        <taxon>Pentapetalae</taxon>
        <taxon>rosids</taxon>
        <taxon>malvids</taxon>
        <taxon>Brassicales</taxon>
        <taxon>Brassicaceae</taxon>
        <taxon>Brassiceae</taxon>
        <taxon>Raphanus</taxon>
    </lineage>
</organism>
<gene>
    <name evidence="5" type="primary">LOC108817476</name>
</gene>
<sequence>MSNPMMLSEKWESSSKTSRRELKRRERKMWKKPIRISRLPSFTSDQIPVIFSGYTAESEDSSSSEMSDDSITYSTKSSDVVNEKEKVDQEESSKSVRRLKSMKVLRRQSTRKGLMKMRSMKRVTSHSRKKKKNLDLISREEDLGGLLLEPHYLRPTSSSASKNVENIQKSLQVARLKRMTSLRYKGLLKATCSSAMKGSPSSKKSDDVCNYRYCSLHGRPHSHHAADNNNNNNSSVVHVPSLKRFVSMRRKFLKRQKSVNRRLVLLKRTLSRKRGPSANQESEHVADDDDDNADGETNQDVFEEDVSSWENCGSESESNRISTETVDDNGDGGNDSVEAVASAGVECVVQETKPEVMDDSYGRIDKDMEETVTGLDHDDVKVKSEETVGDSEEVCRDGSSGELREEDGKKTEMVWKDEESKPENVDDSDGRIDKASKESNMAGLDYYNGKIEGTKSEETMEDDEDEKNTEDVWNDTVTLVKQAFDEILSEITDDDSSDDVSVTKNDSLEGELAKEYEDDSSDSSGSEVKPIEGRDTNLTVMVSTSHMGEESGHNKRGAKKWSYLKRVILLKRFLKSLDRKERRKCTDAEENETIMRLRRELVGERKNAEEWMLDHALRQVIKTLAPPQKRKVKHLVKAFESLIPIGSSSRGHCGLGSPGREEKETMNSQTILRHNDDTTDDLPEVLLSGKDLEETKLTREASSSLNLGMKSDEDLESIADSSSSHHPAVEEVLDGLASGSSKEEKEEKTGDSEKKNLSTWRNLIQKHMGDSNERKVDEAEKDYRWSYGTNEMTEKDHGDAAAATIKSFQEAFEMILSEIPDSSSDEEIVSESSSNSLKEEKEENHGETKKKSWNSVRKVILLKRFVKSLDKAHVFNPRKLRNLPVVSELEEGENVLLRRRSTVEGIRTDGEEWMLDYAMRQAISRLAPIERKKVELLVQAFDTVLDGHESVKQTKSTAKEGTLRVEKDCGVSKDEQRIKNVFSSFQVHQKDLKQEEKVDNLRNNVEAAIEGTVRGEKDSEVSKDEQRIANVFSRFQVHQKDLKQEEEVDTPQNNVEADTEGTLRAEKDEQKIANVFSRVHQKNLKGEEEVNSTPRKSSNLLPPIGNVKQRIVVEKEKDSRMWKLIYKHMVTEKEEETSSSVDGECDDETVNLQIDAKRSGTVTLVREALEKILSEIPDNSSDDQSMDSATDQELMERNSQVSEEPSSTNSKPKSKVKGWNNVKKVILLKRFVSDLGRLSPKTPRFLPWEPDPETEKIRLRHQEIGGKRNSEEWMLDYALRQAISTLPPSQRRKVSLLAQAFDTISFSSTPGSAATSRNISRQSSLSSMTTVQSENEGNAEILRGKLRKLQEDLKETTKVDGDLEEKQECSSLWRLLCKQMEDNERNQTLPKEEQESEDDTTSMDGEKMEVYKTEAVELLGEVIDGISLEGDTRQKSETSQASSQVRINRWSSVKKAMQLRKFVKALENVRKFNPREPRFLPLDPGVEAERVNLRHQETRNKRNGDEWMVDNSLQEVVSKLTPARRDKVKLLVQAFESLSATGN</sequence>
<dbReference type="Pfam" id="PF07839">
    <property type="entry name" value="CaM_binding"/>
    <property type="match status" value="4"/>
</dbReference>
<dbReference type="InterPro" id="IPR012417">
    <property type="entry name" value="CaM-bd_dom_pln"/>
</dbReference>
<keyword evidence="1" id="KW-0175">Coiled coil</keyword>
<feature type="region of interest" description="Disordered" evidence="2">
    <location>
        <begin position="734"/>
        <end position="761"/>
    </location>
</feature>
<keyword evidence="4" id="KW-1185">Reference proteome</keyword>
<feature type="domain" description="Calmodulin-binding" evidence="3">
    <location>
        <begin position="828"/>
        <end position="946"/>
    </location>
</feature>
<dbReference type="KEGG" id="rsz:108817476"/>
<feature type="compositionally biased region" description="Basic and acidic residues" evidence="2">
    <location>
        <begin position="9"/>
        <end position="24"/>
    </location>
</feature>
<evidence type="ECO:0000256" key="1">
    <source>
        <dbReference type="SAM" id="Coils"/>
    </source>
</evidence>
<dbReference type="Proteomes" id="UP000504610">
    <property type="component" value="Chromosome 7"/>
</dbReference>
<evidence type="ECO:0000313" key="4">
    <source>
        <dbReference type="Proteomes" id="UP000504610"/>
    </source>
</evidence>
<evidence type="ECO:0000259" key="3">
    <source>
        <dbReference type="SMART" id="SM01054"/>
    </source>
</evidence>
<feature type="region of interest" description="Disordered" evidence="2">
    <location>
        <begin position="55"/>
        <end position="98"/>
    </location>
</feature>
<feature type="domain" description="Calmodulin-binding" evidence="3">
    <location>
        <begin position="536"/>
        <end position="644"/>
    </location>
</feature>
<feature type="region of interest" description="Disordered" evidence="2">
    <location>
        <begin position="270"/>
        <end position="337"/>
    </location>
</feature>
<reference evidence="4" key="1">
    <citation type="journal article" date="2019" name="Database">
        <title>The radish genome database (RadishGD): an integrated information resource for radish genomics.</title>
        <authorList>
            <person name="Yu H.J."/>
            <person name="Baek S."/>
            <person name="Lee Y.J."/>
            <person name="Cho A."/>
            <person name="Mun J.H."/>
        </authorList>
    </citation>
    <scope>NUCLEOTIDE SEQUENCE [LARGE SCALE GENOMIC DNA]</scope>
    <source>
        <strain evidence="4">cv. WK10039</strain>
    </source>
</reference>
<feature type="compositionally biased region" description="Basic and acidic residues" evidence="2">
    <location>
        <begin position="741"/>
        <end position="756"/>
    </location>
</feature>
<dbReference type="PANTHER" id="PTHR33923">
    <property type="entry name" value="CALMODULIN-BINDING PROTEIN-RELATED"/>
    <property type="match status" value="1"/>
</dbReference>
<proteinExistence type="predicted"/>
<dbReference type="InterPro" id="IPR044681">
    <property type="entry name" value="PICBP-like"/>
</dbReference>
<feature type="compositionally biased region" description="Polar residues" evidence="2">
    <location>
        <begin position="71"/>
        <end position="80"/>
    </location>
</feature>
<feature type="coiled-coil region" evidence="1">
    <location>
        <begin position="1339"/>
        <end position="1366"/>
    </location>
</feature>
<accession>A0A9W3C491</accession>
<dbReference type="SMART" id="SM01054">
    <property type="entry name" value="CaM_binding"/>
    <property type="match status" value="4"/>
</dbReference>
<feature type="domain" description="Calmodulin-binding" evidence="3">
    <location>
        <begin position="1190"/>
        <end position="1306"/>
    </location>
</feature>
<feature type="compositionally biased region" description="Basic and acidic residues" evidence="2">
    <location>
        <begin position="402"/>
        <end position="437"/>
    </location>
</feature>
<feature type="compositionally biased region" description="Acidic residues" evidence="2">
    <location>
        <begin position="57"/>
        <end position="68"/>
    </location>
</feature>
<feature type="compositionally biased region" description="Basic and acidic residues" evidence="2">
    <location>
        <begin position="690"/>
        <end position="699"/>
    </location>
</feature>
<feature type="compositionally biased region" description="Acidic residues" evidence="2">
    <location>
        <begin position="459"/>
        <end position="468"/>
    </location>
</feature>
<dbReference type="GeneID" id="108817476"/>
<feature type="region of interest" description="Disordered" evidence="2">
    <location>
        <begin position="650"/>
        <end position="710"/>
    </location>
</feature>
<feature type="region of interest" description="Disordered" evidence="2">
    <location>
        <begin position="1307"/>
        <end position="1339"/>
    </location>
</feature>
<dbReference type="RefSeq" id="XP_056846379.1">
    <property type="nucleotide sequence ID" value="XM_056990399.1"/>
</dbReference>